<evidence type="ECO:0000256" key="1">
    <source>
        <dbReference type="SAM" id="SignalP"/>
    </source>
</evidence>
<accession>A0A7T8EE21</accession>
<dbReference type="KEGG" id="salg:BS332_01450"/>
<sequence>MRFLLLIVVLLNQFACVAIESKSTSDFFTPLIFSCLNAYAASGDGKDIEEVDRVYVVYVDSDEFVDVFFSHGDTGSFEDRKDDYKGILSCSGVLDDGFNIYRLRNPHMSEYFIDTRGVGNGVINVDTCGVAKERMYFFESGKVFYQGEKIFYCH</sequence>
<dbReference type="RefSeq" id="WP_054744327.1">
    <property type="nucleotide sequence ID" value="NZ_AP024610.1"/>
</dbReference>
<protein>
    <submittedName>
        <fullName evidence="2">Uncharacterized protein</fullName>
    </submittedName>
</protein>
<organism evidence="2">
    <name type="scientific">Shewanella algae</name>
    <dbReference type="NCBI Taxonomy" id="38313"/>
    <lineage>
        <taxon>Bacteria</taxon>
        <taxon>Pseudomonadati</taxon>
        <taxon>Pseudomonadota</taxon>
        <taxon>Gammaproteobacteria</taxon>
        <taxon>Alteromonadales</taxon>
        <taxon>Shewanellaceae</taxon>
        <taxon>Shewanella</taxon>
    </lineage>
</organism>
<proteinExistence type="predicted"/>
<dbReference type="EMBL" id="CP032664">
    <property type="protein sequence ID" value="QQO84661.1"/>
    <property type="molecule type" value="Genomic_DNA"/>
</dbReference>
<name>A0A7T8EE21_9GAMM</name>
<gene>
    <name evidence="2" type="ORF">D7032_16260</name>
</gene>
<feature type="signal peptide" evidence="1">
    <location>
        <begin position="1"/>
        <end position="18"/>
    </location>
</feature>
<evidence type="ECO:0000313" key="2">
    <source>
        <dbReference type="EMBL" id="QQO84661.1"/>
    </source>
</evidence>
<dbReference type="AlphaFoldDB" id="A0A7T8EE21"/>
<feature type="chain" id="PRO_5031554758" evidence="1">
    <location>
        <begin position="19"/>
        <end position="154"/>
    </location>
</feature>
<reference evidence="2" key="1">
    <citation type="submission" date="2018-09" db="EMBL/GenBank/DDBJ databases">
        <title>Genome sequencing and analysis.</title>
        <authorList>
            <person name="Huang Y.-T."/>
        </authorList>
    </citation>
    <scope>NUCLEOTIDE SEQUENCE</scope>
    <source>
        <strain evidence="2">HIDE</strain>
    </source>
</reference>
<keyword evidence="1" id="KW-0732">Signal</keyword>